<feature type="signal peptide" evidence="1">
    <location>
        <begin position="1"/>
        <end position="18"/>
    </location>
</feature>
<evidence type="ECO:0000313" key="2">
    <source>
        <dbReference type="EMBL" id="EES17425.2"/>
    </source>
</evidence>
<dbReference type="InterPro" id="IPR011042">
    <property type="entry name" value="6-blade_b-propeller_TolB-like"/>
</dbReference>
<evidence type="ECO:0000313" key="3">
    <source>
        <dbReference type="Proteomes" id="UP000000768"/>
    </source>
</evidence>
<gene>
    <name evidence="2" type="ORF">SORBI_3008G177600</name>
</gene>
<dbReference type="SUPFAM" id="SSF63829">
    <property type="entry name" value="Calcium-dependent phosphotriesterase"/>
    <property type="match status" value="1"/>
</dbReference>
<keyword evidence="1" id="KW-0732">Signal</keyword>
<dbReference type="PANTHER" id="PTHR10426">
    <property type="entry name" value="STRICTOSIDINE SYNTHASE-RELATED"/>
    <property type="match status" value="1"/>
</dbReference>
<dbReference type="AlphaFoldDB" id="C5YSF4"/>
<reference evidence="2 3" key="1">
    <citation type="journal article" date="2009" name="Nature">
        <title>The Sorghum bicolor genome and the diversification of grasses.</title>
        <authorList>
            <person name="Paterson A.H."/>
            <person name="Bowers J.E."/>
            <person name="Bruggmann R."/>
            <person name="Dubchak I."/>
            <person name="Grimwood J."/>
            <person name="Gundlach H."/>
            <person name="Haberer G."/>
            <person name="Hellsten U."/>
            <person name="Mitros T."/>
            <person name="Poliakov A."/>
            <person name="Schmutz J."/>
            <person name="Spannagl M."/>
            <person name="Tang H."/>
            <person name="Wang X."/>
            <person name="Wicker T."/>
            <person name="Bharti A.K."/>
            <person name="Chapman J."/>
            <person name="Feltus F.A."/>
            <person name="Gowik U."/>
            <person name="Grigoriev I.V."/>
            <person name="Lyons E."/>
            <person name="Maher C.A."/>
            <person name="Martis M."/>
            <person name="Narechania A."/>
            <person name="Otillar R.P."/>
            <person name="Penning B.W."/>
            <person name="Salamov A.A."/>
            <person name="Wang Y."/>
            <person name="Zhang L."/>
            <person name="Carpita N.C."/>
            <person name="Freeling M."/>
            <person name="Gingle A.R."/>
            <person name="Hash C.T."/>
            <person name="Keller B."/>
            <person name="Klein P."/>
            <person name="Kresovich S."/>
            <person name="McCann M.C."/>
            <person name="Ming R."/>
            <person name="Peterson D.G."/>
            <person name="Mehboob-ur-Rahman"/>
            <person name="Ware D."/>
            <person name="Westhoff P."/>
            <person name="Mayer K.F."/>
            <person name="Messing J."/>
            <person name="Rokhsar D.S."/>
        </authorList>
    </citation>
    <scope>NUCLEOTIDE SEQUENCE [LARGE SCALE GENOMIC DNA]</scope>
    <source>
        <strain evidence="3">cv. BTx623</strain>
    </source>
</reference>
<dbReference type="PANTHER" id="PTHR10426:SF62">
    <property type="entry name" value="OS08G0175000 PROTEIN"/>
    <property type="match status" value="1"/>
</dbReference>
<keyword evidence="3" id="KW-1185">Reference proteome</keyword>
<dbReference type="EMBL" id="CM000767">
    <property type="protein sequence ID" value="EES17425.2"/>
    <property type="molecule type" value="Genomic_DNA"/>
</dbReference>
<dbReference type="InParanoid" id="C5YSF4"/>
<dbReference type="HOGENOM" id="CLU_1231730_0_0_1"/>
<sequence length="262" mass="28360">MLSHILFLLCLLQIVVTAAGNIHVPKADGSSAAAAAAFDFISLPGGVTGAESLAFDRRGQGPYAGVSNSRVLKWGGSARGWMTFAYSTSYAHNPSCKASPARPGDAQDVYGRLVGLQFNVRTGDLYIADAYHGLLKVGPAGGEAKSTGDVYFTDISTSYTRRHNTKIMTNRDASGSWFWIKGPKAGTHELFADLPSYPDNGEDRWRGDSGRQTHIVGVRLDSKGVQRDKMTVEDKSVTLSDVSDKDGKLWLALRSLEMRWAL</sequence>
<dbReference type="Gene3D" id="2.120.10.30">
    <property type="entry name" value="TolB, C-terminal domain"/>
    <property type="match status" value="2"/>
</dbReference>
<dbReference type="OMA" id="LEMRWAL"/>
<proteinExistence type="predicted"/>
<reference evidence="3" key="2">
    <citation type="journal article" date="2018" name="Plant J.">
        <title>The Sorghum bicolor reference genome: improved assembly, gene annotations, a transcriptome atlas, and signatures of genome organization.</title>
        <authorList>
            <person name="McCormick R.F."/>
            <person name="Truong S.K."/>
            <person name="Sreedasyam A."/>
            <person name="Jenkins J."/>
            <person name="Shu S."/>
            <person name="Sims D."/>
            <person name="Kennedy M."/>
            <person name="Amirebrahimi M."/>
            <person name="Weers B.D."/>
            <person name="McKinley B."/>
            <person name="Mattison A."/>
            <person name="Morishige D.T."/>
            <person name="Grimwood J."/>
            <person name="Schmutz J."/>
            <person name="Mullet J.E."/>
        </authorList>
    </citation>
    <scope>NUCLEOTIDE SEQUENCE [LARGE SCALE GENOMIC DNA]</scope>
    <source>
        <strain evidence="3">cv. BTx623</strain>
    </source>
</reference>
<feature type="chain" id="PRO_5008758567" description="Strictosidine synthase conserved region domain-containing protein" evidence="1">
    <location>
        <begin position="19"/>
        <end position="262"/>
    </location>
</feature>
<protein>
    <recommendedName>
        <fullName evidence="4">Strictosidine synthase conserved region domain-containing protein</fullName>
    </recommendedName>
</protein>
<evidence type="ECO:0000256" key="1">
    <source>
        <dbReference type="SAM" id="SignalP"/>
    </source>
</evidence>
<name>C5YSF4_SORBI</name>
<accession>C5YSF4</accession>
<dbReference type="eggNOG" id="KOG1520">
    <property type="taxonomic scope" value="Eukaryota"/>
</dbReference>
<organism evidence="2 3">
    <name type="scientific">Sorghum bicolor</name>
    <name type="common">Sorghum</name>
    <name type="synonym">Sorghum vulgare</name>
    <dbReference type="NCBI Taxonomy" id="4558"/>
    <lineage>
        <taxon>Eukaryota</taxon>
        <taxon>Viridiplantae</taxon>
        <taxon>Streptophyta</taxon>
        <taxon>Embryophyta</taxon>
        <taxon>Tracheophyta</taxon>
        <taxon>Spermatophyta</taxon>
        <taxon>Magnoliopsida</taxon>
        <taxon>Liliopsida</taxon>
        <taxon>Poales</taxon>
        <taxon>Poaceae</taxon>
        <taxon>PACMAD clade</taxon>
        <taxon>Panicoideae</taxon>
        <taxon>Andropogonodae</taxon>
        <taxon>Andropogoneae</taxon>
        <taxon>Sorghinae</taxon>
        <taxon>Sorghum</taxon>
    </lineage>
</organism>
<dbReference type="GO" id="GO:0016787">
    <property type="term" value="F:hydrolase activity"/>
    <property type="evidence" value="ECO:0000318"/>
    <property type="project" value="GO_Central"/>
</dbReference>
<dbReference type="Gramene" id="EES17425">
    <property type="protein sequence ID" value="EES17425"/>
    <property type="gene ID" value="SORBI_3008G177600"/>
</dbReference>
<evidence type="ECO:0008006" key="4">
    <source>
        <dbReference type="Google" id="ProtNLM"/>
    </source>
</evidence>
<dbReference type="STRING" id="4558.C5YSF4"/>
<dbReference type="Proteomes" id="UP000000768">
    <property type="component" value="Chromosome 8"/>
</dbReference>